<dbReference type="SUPFAM" id="SSF52283">
    <property type="entry name" value="Formate/glycerate dehydrogenase catalytic domain-like"/>
    <property type="match status" value="1"/>
</dbReference>
<dbReference type="FunFam" id="3.40.50.720:FF:000593">
    <property type="entry name" value="Dihydrofolate reductase"/>
    <property type="match status" value="1"/>
</dbReference>
<evidence type="ECO:0000256" key="1">
    <source>
        <dbReference type="ARBA" id="ARBA00005854"/>
    </source>
</evidence>
<dbReference type="InterPro" id="IPR029753">
    <property type="entry name" value="D-isomer_DH_CS"/>
</dbReference>
<dbReference type="InterPro" id="IPR036291">
    <property type="entry name" value="NAD(P)-bd_dom_sf"/>
</dbReference>
<dbReference type="GO" id="GO:0051287">
    <property type="term" value="F:NAD binding"/>
    <property type="evidence" value="ECO:0007669"/>
    <property type="project" value="InterPro"/>
</dbReference>
<evidence type="ECO:0000259" key="6">
    <source>
        <dbReference type="Pfam" id="PF02826"/>
    </source>
</evidence>
<name>A0A499VD74_9ACTN</name>
<feature type="domain" description="D-isomer specific 2-hydroxyacid dehydrogenase NAD-binding" evidence="6">
    <location>
        <begin position="132"/>
        <end position="303"/>
    </location>
</feature>
<reference evidence="7 8" key="1">
    <citation type="journal article" date="2020" name="Int. J. Syst. Evol. Microbiol.">
        <title>Reclassification of Streptomyces castelarensis and Streptomyces sporoclivatus as later heterotypic synonyms of Streptomyces antimycoticus.</title>
        <authorList>
            <person name="Komaki H."/>
            <person name="Tamura T."/>
        </authorList>
    </citation>
    <scope>NUCLEOTIDE SEQUENCE [LARGE SCALE GENOMIC DNA]</scope>
    <source>
        <strain evidence="7 8">NBRC 100767</strain>
    </source>
</reference>
<evidence type="ECO:0000313" key="7">
    <source>
        <dbReference type="EMBL" id="BBJ46919.1"/>
    </source>
</evidence>
<accession>A0A499VD74</accession>
<feature type="domain" description="D-isomer specific 2-hydroxyacid dehydrogenase catalytic" evidence="5">
    <location>
        <begin position="80"/>
        <end position="334"/>
    </location>
</feature>
<evidence type="ECO:0000256" key="3">
    <source>
        <dbReference type="ARBA" id="ARBA00023027"/>
    </source>
</evidence>
<dbReference type="PANTHER" id="PTHR43333:SF1">
    <property type="entry name" value="D-ISOMER SPECIFIC 2-HYDROXYACID DEHYDROGENASE NAD-BINDING DOMAIN-CONTAINING PROTEIN"/>
    <property type="match status" value="1"/>
</dbReference>
<proteinExistence type="inferred from homology"/>
<dbReference type="Pfam" id="PF02826">
    <property type="entry name" value="2-Hacid_dh_C"/>
    <property type="match status" value="1"/>
</dbReference>
<dbReference type="GO" id="GO:0016616">
    <property type="term" value="F:oxidoreductase activity, acting on the CH-OH group of donors, NAD or NADP as acceptor"/>
    <property type="evidence" value="ECO:0007669"/>
    <property type="project" value="InterPro"/>
</dbReference>
<dbReference type="InterPro" id="IPR006140">
    <property type="entry name" value="D-isomer_DH_NAD-bd"/>
</dbReference>
<evidence type="ECO:0000256" key="4">
    <source>
        <dbReference type="RuleBase" id="RU003719"/>
    </source>
</evidence>
<gene>
    <name evidence="7" type="ORF">SSPO_096370</name>
</gene>
<evidence type="ECO:0000259" key="5">
    <source>
        <dbReference type="Pfam" id="PF00389"/>
    </source>
</evidence>
<sequence length="336" mass="36709">MAVRRPVCRVRPAREPGVKAEHVDMTASSPQVWLPAQFGSFTGLPRDLDYARWDGRSAFPSDPGDVEFYVPPLTQDIDIIAKPLARMTRLRVVQALSSGTDELRAELDRIPRGVTLCNARGVPAESTAELALTLILASLRGVPELLHDQDREAWRPRVFPSLYERSVLIVGYGAVGSALEELLAPFGCAVTRVARDDRDSPRGPVHSVTRLPRLVAEADVVVLATPLTRRTRQLFDVDLLARMKDGALLVNVSRGAVVDTGALLKEAHAGRLRAALDVTDPEPLPPGHPLWGAPGVLITPHVGAFTPSLWPRLEELVQRQLTRFAAGEELDNVVAR</sequence>
<protein>
    <submittedName>
        <fullName evidence="7">Dehydrogenase</fullName>
    </submittedName>
</protein>
<evidence type="ECO:0000313" key="8">
    <source>
        <dbReference type="Proteomes" id="UP000463951"/>
    </source>
</evidence>
<keyword evidence="3" id="KW-0520">NAD</keyword>
<dbReference type="Pfam" id="PF00389">
    <property type="entry name" value="2-Hacid_dh"/>
    <property type="match status" value="1"/>
</dbReference>
<dbReference type="PANTHER" id="PTHR43333">
    <property type="entry name" value="2-HACID_DH_C DOMAIN-CONTAINING PROTEIN"/>
    <property type="match status" value="1"/>
</dbReference>
<dbReference type="SUPFAM" id="SSF51735">
    <property type="entry name" value="NAD(P)-binding Rossmann-fold domains"/>
    <property type="match status" value="1"/>
</dbReference>
<dbReference type="Gene3D" id="3.40.50.720">
    <property type="entry name" value="NAD(P)-binding Rossmann-like Domain"/>
    <property type="match status" value="2"/>
</dbReference>
<evidence type="ECO:0000256" key="2">
    <source>
        <dbReference type="ARBA" id="ARBA00023002"/>
    </source>
</evidence>
<dbReference type="InterPro" id="IPR006139">
    <property type="entry name" value="D-isomer_2_OHA_DH_cat_dom"/>
</dbReference>
<organism evidence="7 8">
    <name type="scientific">Streptomyces antimycoticus</name>
    <dbReference type="NCBI Taxonomy" id="68175"/>
    <lineage>
        <taxon>Bacteria</taxon>
        <taxon>Bacillati</taxon>
        <taxon>Actinomycetota</taxon>
        <taxon>Actinomycetes</taxon>
        <taxon>Kitasatosporales</taxon>
        <taxon>Streptomycetaceae</taxon>
        <taxon>Streptomyces</taxon>
        <taxon>Streptomyces violaceusniger group</taxon>
    </lineage>
</organism>
<comment type="similarity">
    <text evidence="1 4">Belongs to the D-isomer specific 2-hydroxyacid dehydrogenase family.</text>
</comment>
<dbReference type="CDD" id="cd12166">
    <property type="entry name" value="2-Hacid_dh_7"/>
    <property type="match status" value="1"/>
</dbReference>
<dbReference type="Proteomes" id="UP000463951">
    <property type="component" value="Chromosome"/>
</dbReference>
<dbReference type="AlphaFoldDB" id="A0A499VD74"/>
<dbReference type="PROSITE" id="PS00671">
    <property type="entry name" value="D_2_HYDROXYACID_DH_3"/>
    <property type="match status" value="1"/>
</dbReference>
<keyword evidence="2 4" id="KW-0560">Oxidoreductase</keyword>
<dbReference type="EMBL" id="AP019620">
    <property type="protein sequence ID" value="BBJ46919.1"/>
    <property type="molecule type" value="Genomic_DNA"/>
</dbReference>